<feature type="signal peptide" evidence="1">
    <location>
        <begin position="1"/>
        <end position="32"/>
    </location>
</feature>
<accession>A0AAE0P2B1</accession>
<protein>
    <submittedName>
        <fullName evidence="2">Uncharacterized protein</fullName>
    </submittedName>
</protein>
<reference evidence="2" key="1">
    <citation type="journal article" date="2023" name="Mol. Phylogenet. Evol.">
        <title>Genome-scale phylogeny and comparative genomics of the fungal order Sordariales.</title>
        <authorList>
            <person name="Hensen N."/>
            <person name="Bonometti L."/>
            <person name="Westerberg I."/>
            <person name="Brannstrom I.O."/>
            <person name="Guillou S."/>
            <person name="Cros-Aarteil S."/>
            <person name="Calhoun S."/>
            <person name="Haridas S."/>
            <person name="Kuo A."/>
            <person name="Mondo S."/>
            <person name="Pangilinan J."/>
            <person name="Riley R."/>
            <person name="LaButti K."/>
            <person name="Andreopoulos B."/>
            <person name="Lipzen A."/>
            <person name="Chen C."/>
            <person name="Yan M."/>
            <person name="Daum C."/>
            <person name="Ng V."/>
            <person name="Clum A."/>
            <person name="Steindorff A."/>
            <person name="Ohm R.A."/>
            <person name="Martin F."/>
            <person name="Silar P."/>
            <person name="Natvig D.O."/>
            <person name="Lalanne C."/>
            <person name="Gautier V."/>
            <person name="Ament-Velasquez S.L."/>
            <person name="Kruys A."/>
            <person name="Hutchinson M.I."/>
            <person name="Powell A.J."/>
            <person name="Barry K."/>
            <person name="Miller A.N."/>
            <person name="Grigoriev I.V."/>
            <person name="Debuchy R."/>
            <person name="Gladieux P."/>
            <person name="Hiltunen Thoren M."/>
            <person name="Johannesson H."/>
        </authorList>
    </citation>
    <scope>NUCLEOTIDE SEQUENCE</scope>
    <source>
        <strain evidence="2">FGSC 1904</strain>
    </source>
</reference>
<dbReference type="AlphaFoldDB" id="A0AAE0P2B1"/>
<proteinExistence type="predicted"/>
<gene>
    <name evidence="2" type="ORF">B0T20DRAFT_68065</name>
</gene>
<feature type="chain" id="PRO_5042237613" evidence="1">
    <location>
        <begin position="33"/>
        <end position="90"/>
    </location>
</feature>
<dbReference type="Proteomes" id="UP001281003">
    <property type="component" value="Unassembled WGS sequence"/>
</dbReference>
<reference evidence="2" key="2">
    <citation type="submission" date="2023-07" db="EMBL/GenBank/DDBJ databases">
        <authorList>
            <consortium name="Lawrence Berkeley National Laboratory"/>
            <person name="Haridas S."/>
            <person name="Hensen N."/>
            <person name="Bonometti L."/>
            <person name="Westerberg I."/>
            <person name="Brannstrom I.O."/>
            <person name="Guillou S."/>
            <person name="Cros-Aarteil S."/>
            <person name="Calhoun S."/>
            <person name="Kuo A."/>
            <person name="Mondo S."/>
            <person name="Pangilinan J."/>
            <person name="Riley R."/>
            <person name="LaButti K."/>
            <person name="Andreopoulos B."/>
            <person name="Lipzen A."/>
            <person name="Chen C."/>
            <person name="Yanf M."/>
            <person name="Daum C."/>
            <person name="Ng V."/>
            <person name="Clum A."/>
            <person name="Steindorff A."/>
            <person name="Ohm R."/>
            <person name="Martin F."/>
            <person name="Silar P."/>
            <person name="Natvig D."/>
            <person name="Lalanne C."/>
            <person name="Gautier V."/>
            <person name="Ament-velasquez S.L."/>
            <person name="Kruys A."/>
            <person name="Hutchinson M.I."/>
            <person name="Powell A.J."/>
            <person name="Barry K."/>
            <person name="Miller A.N."/>
            <person name="Grigoriev I.V."/>
            <person name="Debuchy R."/>
            <person name="Gladieux P."/>
            <person name="Thoren M.H."/>
            <person name="Johannesson H."/>
        </authorList>
    </citation>
    <scope>NUCLEOTIDE SEQUENCE</scope>
    <source>
        <strain evidence="2">FGSC 1904</strain>
    </source>
</reference>
<evidence type="ECO:0000313" key="3">
    <source>
        <dbReference type="Proteomes" id="UP001281003"/>
    </source>
</evidence>
<evidence type="ECO:0000256" key="1">
    <source>
        <dbReference type="SAM" id="SignalP"/>
    </source>
</evidence>
<keyword evidence="3" id="KW-1185">Reference proteome</keyword>
<sequence length="90" mass="10408">MLCWRSKAKRSKHKMLLLICCDVTMIRLKGWAAYTYCKPTLFNAQEKLQISFSSIIGLIRHDGDHIEIPILIQPVPVLIAEFSFCLWARS</sequence>
<evidence type="ECO:0000313" key="2">
    <source>
        <dbReference type="EMBL" id="KAK3391877.1"/>
    </source>
</evidence>
<organism evidence="2 3">
    <name type="scientific">Sordaria brevicollis</name>
    <dbReference type="NCBI Taxonomy" id="83679"/>
    <lineage>
        <taxon>Eukaryota</taxon>
        <taxon>Fungi</taxon>
        <taxon>Dikarya</taxon>
        <taxon>Ascomycota</taxon>
        <taxon>Pezizomycotina</taxon>
        <taxon>Sordariomycetes</taxon>
        <taxon>Sordariomycetidae</taxon>
        <taxon>Sordariales</taxon>
        <taxon>Sordariaceae</taxon>
        <taxon>Sordaria</taxon>
    </lineage>
</organism>
<name>A0AAE0P2B1_SORBR</name>
<keyword evidence="1" id="KW-0732">Signal</keyword>
<dbReference type="EMBL" id="JAUTDP010000012">
    <property type="protein sequence ID" value="KAK3391877.1"/>
    <property type="molecule type" value="Genomic_DNA"/>
</dbReference>
<comment type="caution">
    <text evidence="2">The sequence shown here is derived from an EMBL/GenBank/DDBJ whole genome shotgun (WGS) entry which is preliminary data.</text>
</comment>